<dbReference type="Pfam" id="PF04321">
    <property type="entry name" value="RmlD_sub_bind"/>
    <property type="match status" value="1"/>
</dbReference>
<reference evidence="4 5" key="1">
    <citation type="submission" date="2017-07" db="EMBL/GenBank/DDBJ databases">
        <title>Genome sequencing and assembly of Paenibacillus rigui.</title>
        <authorList>
            <person name="Mayilraj S."/>
        </authorList>
    </citation>
    <scope>NUCLEOTIDE SEQUENCE [LARGE SCALE GENOMIC DNA]</scope>
    <source>
        <strain evidence="4 5">JCM 16352</strain>
    </source>
</reference>
<comment type="caution">
    <text evidence="4">The sequence shown here is derived from an EMBL/GenBank/DDBJ whole genome shotgun (WGS) entry which is preliminary data.</text>
</comment>
<dbReference type="OrthoDB" id="9803892at2"/>
<comment type="function">
    <text evidence="2">Catalyzes the reduction of dTDP-6-deoxy-L-lyxo-4-hexulose to yield dTDP-L-rhamnose.</text>
</comment>
<evidence type="ECO:0000256" key="1">
    <source>
        <dbReference type="ARBA" id="ARBA00010944"/>
    </source>
</evidence>
<sequence length="281" mass="31372">MRVLVIGGNGMAGHLMVQYMTRETSFDLFYTVRQREQRLAGSNGLYLDARDSEAVTHLVRAVAPDIIVNCIGILNDFARLHEVEAYRINGLLPHLLAELADRQGARLIHISTDCVFSGERGAYEERHVPDGTSVYAKTKALGEVVKPPHVTIRTSIIGPEIRANGIGLLHWFMQQRGEIKGFLQVPWNGVTTLELAKFVCHLIEGGSGVQGLVHLTAARPLSKCRMLEQFQSVFAKDDVIIRPDDTIVLDRTLKNTRTDLGYAPQDFAAMLVELRDWMALR</sequence>
<dbReference type="GO" id="GO:0005829">
    <property type="term" value="C:cytosol"/>
    <property type="evidence" value="ECO:0007669"/>
    <property type="project" value="TreeGrafter"/>
</dbReference>
<dbReference type="CDD" id="cd05254">
    <property type="entry name" value="dTDP_HR_like_SDR_e"/>
    <property type="match status" value="1"/>
</dbReference>
<dbReference type="GO" id="GO:0008831">
    <property type="term" value="F:dTDP-4-dehydrorhamnose reductase activity"/>
    <property type="evidence" value="ECO:0007669"/>
    <property type="project" value="UniProtKB-EC"/>
</dbReference>
<comment type="similarity">
    <text evidence="1 2">Belongs to the dTDP-4-dehydrorhamnose reductase family.</text>
</comment>
<keyword evidence="5" id="KW-1185">Reference proteome</keyword>
<dbReference type="InterPro" id="IPR005913">
    <property type="entry name" value="dTDP_dehydrorham_reduct"/>
</dbReference>
<dbReference type="EC" id="1.1.1.133" evidence="2"/>
<dbReference type="EMBL" id="NMQW01000046">
    <property type="protein sequence ID" value="OXM83484.1"/>
    <property type="molecule type" value="Genomic_DNA"/>
</dbReference>
<dbReference type="Proteomes" id="UP000215509">
    <property type="component" value="Unassembled WGS sequence"/>
</dbReference>
<evidence type="ECO:0000259" key="3">
    <source>
        <dbReference type="Pfam" id="PF04321"/>
    </source>
</evidence>
<comment type="pathway">
    <text evidence="2">Carbohydrate biosynthesis; dTDP-L-rhamnose biosynthesis.</text>
</comment>
<organism evidence="4 5">
    <name type="scientific">Paenibacillus rigui</name>
    <dbReference type="NCBI Taxonomy" id="554312"/>
    <lineage>
        <taxon>Bacteria</taxon>
        <taxon>Bacillati</taxon>
        <taxon>Bacillota</taxon>
        <taxon>Bacilli</taxon>
        <taxon>Bacillales</taxon>
        <taxon>Paenibacillaceae</taxon>
        <taxon>Paenibacillus</taxon>
    </lineage>
</organism>
<dbReference type="InterPro" id="IPR036291">
    <property type="entry name" value="NAD(P)-bd_dom_sf"/>
</dbReference>
<dbReference type="PANTHER" id="PTHR10491">
    <property type="entry name" value="DTDP-4-DEHYDRORHAMNOSE REDUCTASE"/>
    <property type="match status" value="1"/>
</dbReference>
<dbReference type="RefSeq" id="WP_094017701.1">
    <property type="nucleotide sequence ID" value="NZ_NMQW01000046.1"/>
</dbReference>
<dbReference type="InterPro" id="IPR029903">
    <property type="entry name" value="RmlD-like-bd"/>
</dbReference>
<evidence type="ECO:0000313" key="5">
    <source>
        <dbReference type="Proteomes" id="UP000215509"/>
    </source>
</evidence>
<dbReference type="GO" id="GO:0019305">
    <property type="term" value="P:dTDP-rhamnose biosynthetic process"/>
    <property type="evidence" value="ECO:0007669"/>
    <property type="project" value="UniProtKB-UniPathway"/>
</dbReference>
<evidence type="ECO:0000256" key="2">
    <source>
        <dbReference type="RuleBase" id="RU364082"/>
    </source>
</evidence>
<keyword evidence="2" id="KW-0521">NADP</keyword>
<name>A0A229UJJ0_9BACL</name>
<dbReference type="SUPFAM" id="SSF51735">
    <property type="entry name" value="NAD(P)-binding Rossmann-fold domains"/>
    <property type="match status" value="1"/>
</dbReference>
<dbReference type="PANTHER" id="PTHR10491:SF4">
    <property type="entry name" value="METHIONINE ADENOSYLTRANSFERASE 2 SUBUNIT BETA"/>
    <property type="match status" value="1"/>
</dbReference>
<dbReference type="UniPathway" id="UPA00124"/>
<feature type="domain" description="RmlD-like substrate binding" evidence="3">
    <location>
        <begin position="1"/>
        <end position="229"/>
    </location>
</feature>
<dbReference type="AlphaFoldDB" id="A0A229UJJ0"/>
<dbReference type="Gene3D" id="3.40.50.720">
    <property type="entry name" value="NAD(P)-binding Rossmann-like Domain"/>
    <property type="match status" value="1"/>
</dbReference>
<keyword evidence="2" id="KW-0560">Oxidoreductase</keyword>
<gene>
    <name evidence="4" type="ORF">CF651_25520</name>
</gene>
<protein>
    <recommendedName>
        <fullName evidence="2">dTDP-4-dehydrorhamnose reductase</fullName>
        <ecNumber evidence="2">1.1.1.133</ecNumber>
    </recommendedName>
</protein>
<accession>A0A229UJJ0</accession>
<proteinExistence type="inferred from homology"/>
<evidence type="ECO:0000313" key="4">
    <source>
        <dbReference type="EMBL" id="OXM83484.1"/>
    </source>
</evidence>